<dbReference type="CDD" id="cd00082">
    <property type="entry name" value="HisKA"/>
    <property type="match status" value="1"/>
</dbReference>
<evidence type="ECO:0000256" key="7">
    <source>
        <dbReference type="ARBA" id="ARBA00022777"/>
    </source>
</evidence>
<dbReference type="Pfam" id="PF00672">
    <property type="entry name" value="HAMP"/>
    <property type="match status" value="1"/>
</dbReference>
<dbReference type="InterPro" id="IPR003661">
    <property type="entry name" value="HisK_dim/P_dom"/>
</dbReference>
<evidence type="ECO:0000256" key="10">
    <source>
        <dbReference type="ARBA" id="ARBA00023136"/>
    </source>
</evidence>
<dbReference type="InterPro" id="IPR036890">
    <property type="entry name" value="HATPase_C_sf"/>
</dbReference>
<dbReference type="InterPro" id="IPR036097">
    <property type="entry name" value="HisK_dim/P_sf"/>
</dbReference>
<evidence type="ECO:0000259" key="13">
    <source>
        <dbReference type="PROSITE" id="PS50885"/>
    </source>
</evidence>
<sequence>MNKKTTIRKILKAVFHYTFLVTKKILLIIPDAFKALKLIFKGIYERFKRLLRFSITFKITFVYTFIFSLFLFLLSTAILFGFKFFLIEQARESIEKNNQIIMSNINDISIVPKQLINTTAEKEDIIISILDINKNIIYTTTDNKENIHDIYTLYGSNIIKGINNNEKLILNRSIDIDNETYYLQILKDLKKENDYFHILLSILAVLNIIIIIVTKVIGSSVSKKLLSPVDDMTETVKAINIQNLDTRLNVKGSHDELRDLAQTFNDMFDRLQDSYERQNQFVSDASHELRTPIAVIQGYANLLDRWGKNDREVLEESIEAIKGESQNMKDLVEKLLFLARADKKTQKVEMTEFYLDELVDEVVKETKLIDINHEIINKTNEKILIFADRKLLKQTLRIFIDNSIKFTPENGRITVSSYCKKNKAVLMIEDTGVGIPKEDIPYVFNRFYCSDKSRSKDKGGTGLGLSIAKWIIAQHKGSIEVKSAVDIGTKISIILPKSFK</sequence>
<evidence type="ECO:0000256" key="1">
    <source>
        <dbReference type="ARBA" id="ARBA00000085"/>
    </source>
</evidence>
<evidence type="ECO:0000256" key="4">
    <source>
        <dbReference type="ARBA" id="ARBA00022553"/>
    </source>
</evidence>
<dbReference type="InterPro" id="IPR003660">
    <property type="entry name" value="HAMP_dom"/>
</dbReference>
<evidence type="ECO:0000256" key="11">
    <source>
        <dbReference type="SAM" id="Phobius"/>
    </source>
</evidence>
<dbReference type="InterPro" id="IPR003594">
    <property type="entry name" value="HATPase_dom"/>
</dbReference>
<dbReference type="CDD" id="cd06225">
    <property type="entry name" value="HAMP"/>
    <property type="match status" value="1"/>
</dbReference>
<dbReference type="RefSeq" id="WP_268047590.1">
    <property type="nucleotide sequence ID" value="NZ_JAPQES010000001.1"/>
</dbReference>
<feature type="transmembrane region" description="Helical" evidence="11">
    <location>
        <begin position="195"/>
        <end position="217"/>
    </location>
</feature>
<dbReference type="PROSITE" id="PS50109">
    <property type="entry name" value="HIS_KIN"/>
    <property type="match status" value="1"/>
</dbReference>
<evidence type="ECO:0000313" key="15">
    <source>
        <dbReference type="Proteomes" id="UP001079657"/>
    </source>
</evidence>
<dbReference type="Pfam" id="PF00512">
    <property type="entry name" value="HisKA"/>
    <property type="match status" value="1"/>
</dbReference>
<feature type="transmembrane region" description="Helical" evidence="11">
    <location>
        <begin position="60"/>
        <end position="86"/>
    </location>
</feature>
<keyword evidence="15" id="KW-1185">Reference proteome</keyword>
<keyword evidence="5" id="KW-0808">Transferase</keyword>
<dbReference type="PROSITE" id="PS50885">
    <property type="entry name" value="HAMP"/>
    <property type="match status" value="1"/>
</dbReference>
<organism evidence="14 15">
    <name type="scientific">Clostridium ganghwense</name>
    <dbReference type="NCBI Taxonomy" id="312089"/>
    <lineage>
        <taxon>Bacteria</taxon>
        <taxon>Bacillati</taxon>
        <taxon>Bacillota</taxon>
        <taxon>Clostridia</taxon>
        <taxon>Eubacteriales</taxon>
        <taxon>Clostridiaceae</taxon>
        <taxon>Clostridium</taxon>
    </lineage>
</organism>
<keyword evidence="6 11" id="KW-0812">Transmembrane</keyword>
<dbReference type="SUPFAM" id="SSF47384">
    <property type="entry name" value="Homodimeric domain of signal transducing histidine kinase"/>
    <property type="match status" value="1"/>
</dbReference>
<feature type="domain" description="Histidine kinase" evidence="12">
    <location>
        <begin position="284"/>
        <end position="499"/>
    </location>
</feature>
<evidence type="ECO:0000256" key="9">
    <source>
        <dbReference type="ARBA" id="ARBA00023012"/>
    </source>
</evidence>
<keyword evidence="7" id="KW-0418">Kinase</keyword>
<gene>
    <name evidence="14" type="ORF">OXH55_01265</name>
</gene>
<dbReference type="CDD" id="cd00075">
    <property type="entry name" value="HATPase"/>
    <property type="match status" value="1"/>
</dbReference>
<keyword evidence="10 11" id="KW-0472">Membrane</keyword>
<dbReference type="SUPFAM" id="SSF158472">
    <property type="entry name" value="HAMP domain-like"/>
    <property type="match status" value="1"/>
</dbReference>
<dbReference type="Proteomes" id="UP001079657">
    <property type="component" value="Unassembled WGS sequence"/>
</dbReference>
<protein>
    <recommendedName>
        <fullName evidence="3">histidine kinase</fullName>
        <ecNumber evidence="3">2.7.13.3</ecNumber>
    </recommendedName>
</protein>
<dbReference type="PANTHER" id="PTHR45528:SF12">
    <property type="entry name" value="SENSOR HISTIDINE KINASE ARSS"/>
    <property type="match status" value="1"/>
</dbReference>
<dbReference type="InterPro" id="IPR005467">
    <property type="entry name" value="His_kinase_dom"/>
</dbReference>
<dbReference type="SMART" id="SM00388">
    <property type="entry name" value="HisKA"/>
    <property type="match status" value="1"/>
</dbReference>
<dbReference type="SMART" id="SM00387">
    <property type="entry name" value="HATPase_c"/>
    <property type="match status" value="1"/>
</dbReference>
<keyword evidence="14" id="KW-0547">Nucleotide-binding</keyword>
<keyword evidence="9" id="KW-0902">Two-component regulatory system</keyword>
<accession>A0ABT4CK30</accession>
<evidence type="ECO:0000256" key="8">
    <source>
        <dbReference type="ARBA" id="ARBA00022989"/>
    </source>
</evidence>
<reference evidence="14" key="1">
    <citation type="submission" date="2022-12" db="EMBL/GenBank/DDBJ databases">
        <authorList>
            <person name="Wang J."/>
        </authorList>
    </citation>
    <scope>NUCLEOTIDE SEQUENCE</scope>
    <source>
        <strain evidence="14">HY-42-06</strain>
    </source>
</reference>
<dbReference type="SUPFAM" id="SSF55874">
    <property type="entry name" value="ATPase domain of HSP90 chaperone/DNA topoisomerase II/histidine kinase"/>
    <property type="match status" value="1"/>
</dbReference>
<dbReference type="GO" id="GO:0005524">
    <property type="term" value="F:ATP binding"/>
    <property type="evidence" value="ECO:0007669"/>
    <property type="project" value="UniProtKB-KW"/>
</dbReference>
<dbReference type="SMART" id="SM00304">
    <property type="entry name" value="HAMP"/>
    <property type="match status" value="1"/>
</dbReference>
<dbReference type="InterPro" id="IPR050398">
    <property type="entry name" value="HssS/ArlS-like"/>
</dbReference>
<evidence type="ECO:0000256" key="3">
    <source>
        <dbReference type="ARBA" id="ARBA00012438"/>
    </source>
</evidence>
<dbReference type="Gene3D" id="3.30.565.10">
    <property type="entry name" value="Histidine kinase-like ATPase, C-terminal domain"/>
    <property type="match status" value="1"/>
</dbReference>
<dbReference type="Gene3D" id="6.10.340.10">
    <property type="match status" value="1"/>
</dbReference>
<keyword evidence="8 11" id="KW-1133">Transmembrane helix</keyword>
<dbReference type="Pfam" id="PF02518">
    <property type="entry name" value="HATPase_c"/>
    <property type="match status" value="1"/>
</dbReference>
<dbReference type="PANTHER" id="PTHR45528">
    <property type="entry name" value="SENSOR HISTIDINE KINASE CPXA"/>
    <property type="match status" value="1"/>
</dbReference>
<comment type="subcellular location">
    <subcellularLocation>
        <location evidence="2">Membrane</location>
        <topology evidence="2">Multi-pass membrane protein</topology>
    </subcellularLocation>
</comment>
<evidence type="ECO:0000256" key="6">
    <source>
        <dbReference type="ARBA" id="ARBA00022692"/>
    </source>
</evidence>
<proteinExistence type="predicted"/>
<dbReference type="PRINTS" id="PR00344">
    <property type="entry name" value="BCTRLSENSOR"/>
</dbReference>
<dbReference type="EC" id="2.7.13.3" evidence="3"/>
<evidence type="ECO:0000313" key="14">
    <source>
        <dbReference type="EMBL" id="MCY6369273.1"/>
    </source>
</evidence>
<name>A0ABT4CK30_9CLOT</name>
<keyword evidence="14" id="KW-0067">ATP-binding</keyword>
<comment type="caution">
    <text evidence="14">The sequence shown here is derived from an EMBL/GenBank/DDBJ whole genome shotgun (WGS) entry which is preliminary data.</text>
</comment>
<evidence type="ECO:0000259" key="12">
    <source>
        <dbReference type="PROSITE" id="PS50109"/>
    </source>
</evidence>
<comment type="catalytic activity">
    <reaction evidence="1">
        <text>ATP + protein L-histidine = ADP + protein N-phospho-L-histidine.</text>
        <dbReference type="EC" id="2.7.13.3"/>
    </reaction>
</comment>
<keyword evidence="4" id="KW-0597">Phosphoprotein</keyword>
<dbReference type="EMBL" id="JAPQES010000001">
    <property type="protein sequence ID" value="MCY6369273.1"/>
    <property type="molecule type" value="Genomic_DNA"/>
</dbReference>
<evidence type="ECO:0000256" key="5">
    <source>
        <dbReference type="ARBA" id="ARBA00022679"/>
    </source>
</evidence>
<dbReference type="Gene3D" id="1.10.287.130">
    <property type="match status" value="1"/>
</dbReference>
<feature type="domain" description="HAMP" evidence="13">
    <location>
        <begin position="223"/>
        <end position="276"/>
    </location>
</feature>
<evidence type="ECO:0000256" key="2">
    <source>
        <dbReference type="ARBA" id="ARBA00004141"/>
    </source>
</evidence>
<dbReference type="InterPro" id="IPR004358">
    <property type="entry name" value="Sig_transdc_His_kin-like_C"/>
</dbReference>